<evidence type="ECO:0000313" key="1">
    <source>
        <dbReference type="EMBL" id="SFV71353.1"/>
    </source>
</evidence>
<gene>
    <name evidence="1" type="ORF">MNB_SV-13-1462</name>
</gene>
<organism evidence="1">
    <name type="scientific">hydrothermal vent metagenome</name>
    <dbReference type="NCBI Taxonomy" id="652676"/>
    <lineage>
        <taxon>unclassified sequences</taxon>
        <taxon>metagenomes</taxon>
        <taxon>ecological metagenomes</taxon>
    </lineage>
</organism>
<proteinExistence type="predicted"/>
<sequence length="395" mass="46607">MLTKANIKTFLRDLRKNIFCKGKEADISKYKYFIFINSKVTNIIDQVYPPFQKGFFSKDEVLIVYKHHFESVKYIRRDLEKYGLVGHCIINLRDIPSVENRIWFYTHNSMYNFSVINKNLYSKHVWIGHGDSEKIAYYKKMIRVFDYILVTGDLAIERFIKHEIFRKEESYKFIRIGKGALCSVMPNSNRGSKKAILFASTWEGAMEEENYSTLHLHKQNADFIQKIATLKNIENIVIKLHPNTGIRDSKLIEQTLKTIEDLVALDKNIVFVAENTDWVYSWVYKRFQDKIEYRDKLYDLDEYNFEVGVSNISAMASMIEAEGMKTFVLYDSQIAVQNRVESISGKKIDLRNLSLLDDKTLFEQKQRAGVINYEKNWENLSHKEMFKEVEKFINQ</sequence>
<dbReference type="AlphaFoldDB" id="A0A1W1D031"/>
<dbReference type="EMBL" id="FPHM01000232">
    <property type="protein sequence ID" value="SFV71353.1"/>
    <property type="molecule type" value="Genomic_DNA"/>
</dbReference>
<name>A0A1W1D031_9ZZZZ</name>
<protein>
    <submittedName>
        <fullName evidence="1">Uncharacterized protein</fullName>
    </submittedName>
</protein>
<accession>A0A1W1D031</accession>
<reference evidence="1" key="1">
    <citation type="submission" date="2016-10" db="EMBL/GenBank/DDBJ databases">
        <authorList>
            <person name="de Groot N.N."/>
        </authorList>
    </citation>
    <scope>NUCLEOTIDE SEQUENCE</scope>
</reference>